<evidence type="ECO:0000256" key="3">
    <source>
        <dbReference type="SAM" id="MobiDB-lite"/>
    </source>
</evidence>
<evidence type="ECO:0000313" key="5">
    <source>
        <dbReference type="EMBL" id="ADE76494.1"/>
    </source>
</evidence>
<keyword evidence="2" id="KW-0805">Transcription regulation</keyword>
<dbReference type="InterPro" id="IPR017956">
    <property type="entry name" value="AT_hook_DNA-bd_motif"/>
</dbReference>
<comment type="function">
    <text evidence="1 2">Transcription factor that specifically binds AT-rich DNA sequences related to the nuclear matrix attachment regions (MARs).</text>
</comment>
<comment type="domain">
    <text evidence="2">The PPC domain mediates interactions between AHL proteins.</text>
</comment>
<evidence type="ECO:0000259" key="4">
    <source>
        <dbReference type="PROSITE" id="PS51742"/>
    </source>
</evidence>
<dbReference type="AlphaFoldDB" id="D5AAC5"/>
<keyword evidence="2" id="KW-0238">DNA-binding</keyword>
<dbReference type="SUPFAM" id="SSF117856">
    <property type="entry name" value="AF0104/ALDC/Ptd012-like"/>
    <property type="match status" value="1"/>
</dbReference>
<dbReference type="GO" id="GO:0005634">
    <property type="term" value="C:nucleus"/>
    <property type="evidence" value="ECO:0007669"/>
    <property type="project" value="UniProtKB-SubCell"/>
</dbReference>
<feature type="region of interest" description="Disordered" evidence="3">
    <location>
        <begin position="30"/>
        <end position="85"/>
    </location>
</feature>
<dbReference type="EMBL" id="BT123156">
    <property type="protein sequence ID" value="ADE76494.1"/>
    <property type="molecule type" value="mRNA"/>
</dbReference>
<feature type="domain" description="PPC" evidence="4">
    <location>
        <begin position="93"/>
        <end position="232"/>
    </location>
</feature>
<dbReference type="CDD" id="cd11378">
    <property type="entry name" value="DUF296"/>
    <property type="match status" value="1"/>
</dbReference>
<keyword evidence="2" id="KW-0804">Transcription</keyword>
<organism evidence="5">
    <name type="scientific">Picea sitchensis</name>
    <name type="common">Sitka spruce</name>
    <name type="synonym">Pinus sitchensis</name>
    <dbReference type="NCBI Taxonomy" id="3332"/>
    <lineage>
        <taxon>Eukaryota</taxon>
        <taxon>Viridiplantae</taxon>
        <taxon>Streptophyta</taxon>
        <taxon>Embryophyta</taxon>
        <taxon>Tracheophyta</taxon>
        <taxon>Spermatophyta</taxon>
        <taxon>Pinopsida</taxon>
        <taxon>Pinidae</taxon>
        <taxon>Conifers I</taxon>
        <taxon>Pinales</taxon>
        <taxon>Pinaceae</taxon>
        <taxon>Picea</taxon>
    </lineage>
</organism>
<dbReference type="Gene3D" id="3.30.1330.80">
    <property type="entry name" value="Hypothetical protein, similar to alpha- acetolactate decarboxylase, domain 2"/>
    <property type="match status" value="1"/>
</dbReference>
<feature type="region of interest" description="Disordered" evidence="3">
    <location>
        <begin position="217"/>
        <end position="262"/>
    </location>
</feature>
<feature type="region of interest" description="Disordered" evidence="3">
    <location>
        <begin position="1"/>
        <end position="20"/>
    </location>
</feature>
<dbReference type="GO" id="GO:0003680">
    <property type="term" value="F:minor groove of adenine-thymine-rich DNA binding"/>
    <property type="evidence" value="ECO:0007669"/>
    <property type="project" value="UniProtKB-UniRule"/>
</dbReference>
<dbReference type="PANTHER" id="PTHR31500">
    <property type="entry name" value="AT-HOOK MOTIF NUCLEAR-LOCALIZED PROTEIN 9"/>
    <property type="match status" value="1"/>
</dbReference>
<keyword evidence="2" id="KW-0539">Nucleus</keyword>
<dbReference type="SMART" id="SM00384">
    <property type="entry name" value="AT_hook"/>
    <property type="match status" value="2"/>
</dbReference>
<feature type="compositionally biased region" description="Basic residues" evidence="3">
    <location>
        <begin position="36"/>
        <end position="45"/>
    </location>
</feature>
<comment type="subcellular location">
    <subcellularLocation>
        <location evidence="2">Nucleus</location>
    </subcellularLocation>
</comment>
<protein>
    <recommendedName>
        <fullName evidence="2">AT-hook motif nuclear-localized protein</fullName>
    </recommendedName>
</protein>
<feature type="region of interest" description="Disordered" evidence="3">
    <location>
        <begin position="280"/>
        <end position="302"/>
    </location>
</feature>
<evidence type="ECO:0000256" key="1">
    <source>
        <dbReference type="ARBA" id="ARBA00003687"/>
    </source>
</evidence>
<proteinExistence type="evidence at transcript level"/>
<evidence type="ECO:0000256" key="2">
    <source>
        <dbReference type="RuleBase" id="RU367031"/>
    </source>
</evidence>
<sequence>MEGRDSMGLPSHGPFARSNAAPNAIVIHGASNVNTMKRKRGRPRKYGPDGSMALALSPFSALPGMTGSSSQKRGRGRPPGTGRKQQLAALGSAGVGFTPHVITIAAGEDVATKIMSFSQQGPRAVCILSANGAISNVTVRQPAASGGTVTYEGRFDIVSLSGSFLLMENNGARRTGGLSISLAGPDGRVVGGVVAGMLMAASPVQVIAGSFILDSKKGQGKPENPVSSSGLPHVAASGHLGAKHGGPGSSPFNPSSGASAINSVGQQSTQNLSAFQSMGWRGSHSMGEQRHTTNVNISLPCG</sequence>
<dbReference type="InterPro" id="IPR005175">
    <property type="entry name" value="PPC_dom"/>
</dbReference>
<dbReference type="OMA" id="QSMGWRG"/>
<dbReference type="PANTHER" id="PTHR31500:SF57">
    <property type="entry name" value="AT-HOOK MOTIF NUCLEAR-LOCALIZED PROTEIN 10"/>
    <property type="match status" value="1"/>
</dbReference>
<name>D5AAC5_PICSI</name>
<feature type="compositionally biased region" description="Polar residues" evidence="3">
    <location>
        <begin position="292"/>
        <end position="302"/>
    </location>
</feature>
<accession>D5AAC5</accession>
<dbReference type="PROSITE" id="PS51742">
    <property type="entry name" value="PPC"/>
    <property type="match status" value="1"/>
</dbReference>
<dbReference type="Pfam" id="PF03479">
    <property type="entry name" value="PCC"/>
    <property type="match status" value="1"/>
</dbReference>
<reference evidence="5" key="1">
    <citation type="submission" date="2010-04" db="EMBL/GenBank/DDBJ databases">
        <authorList>
            <person name="Reid K.E."/>
            <person name="Liao N."/>
            <person name="Chan S."/>
            <person name="Docking R."/>
            <person name="Taylor G."/>
            <person name="Moore R."/>
            <person name="Mayo M."/>
            <person name="Munro S."/>
            <person name="King J."/>
            <person name="Yanchuk A."/>
            <person name="Holt R."/>
            <person name="Jones S."/>
            <person name="Marra M."/>
            <person name="Ritland C.E."/>
            <person name="Ritland K."/>
            <person name="Bohlmann J."/>
        </authorList>
    </citation>
    <scope>NUCLEOTIDE SEQUENCE</scope>
    <source>
        <tissue evidence="5">Bud</tissue>
    </source>
</reference>
<dbReference type="InterPro" id="IPR039605">
    <property type="entry name" value="AHL"/>
</dbReference>